<dbReference type="GO" id="GO:0000160">
    <property type="term" value="P:phosphorelay signal transduction system"/>
    <property type="evidence" value="ECO:0007669"/>
    <property type="project" value="InterPro"/>
</dbReference>
<reference evidence="4 5" key="1">
    <citation type="submission" date="2018-01" db="EMBL/GenBank/DDBJ databases">
        <title>Whole genome analyses suggest that Burkholderia sensu lato contains two further novel genera in the rhizoxinica-symbiotica group Mycetohabitans gen. nov., and Trinickia gen. nov.: implications for the evolution of diazotrophy and nodulation in the Burkholderiaceae.</title>
        <authorList>
            <person name="Estrada-de los Santos P."/>
            <person name="Palmer M."/>
            <person name="Chavez-Ramirez B."/>
            <person name="Beukes C."/>
            <person name="Steenkamp E.T."/>
            <person name="Hirsch A.M."/>
            <person name="Manyaka P."/>
            <person name="Maluk M."/>
            <person name="Lafos M."/>
            <person name="Crook M."/>
            <person name="Gross E."/>
            <person name="Simon M.F."/>
            <person name="Bueno dos Reis Junior F."/>
            <person name="Poole P.S."/>
            <person name="Venter S.N."/>
            <person name="James E.K."/>
        </authorList>
    </citation>
    <scope>NUCLEOTIDE SEQUENCE [LARGE SCALE GENOMIC DNA]</scope>
    <source>
        <strain evidence="4 5">WSM 3937</strain>
    </source>
</reference>
<keyword evidence="1" id="KW-0597">Phosphoprotein</keyword>
<evidence type="ECO:0000259" key="2">
    <source>
        <dbReference type="PROSITE" id="PS50110"/>
    </source>
</evidence>
<organism evidence="3 6">
    <name type="scientific">Paraburkholderia rhynchosiae</name>
    <dbReference type="NCBI Taxonomy" id="487049"/>
    <lineage>
        <taxon>Bacteria</taxon>
        <taxon>Pseudomonadati</taxon>
        <taxon>Pseudomonadota</taxon>
        <taxon>Betaproteobacteria</taxon>
        <taxon>Burkholderiales</taxon>
        <taxon>Burkholderiaceae</taxon>
        <taxon>Paraburkholderia</taxon>
    </lineage>
</organism>
<feature type="domain" description="Response regulatory" evidence="2">
    <location>
        <begin position="11"/>
        <end position="123"/>
    </location>
</feature>
<evidence type="ECO:0000313" key="4">
    <source>
        <dbReference type="EMBL" id="PMS26306.1"/>
    </source>
</evidence>
<evidence type="ECO:0000313" key="5">
    <source>
        <dbReference type="Proteomes" id="UP000235659"/>
    </source>
</evidence>
<dbReference type="EMBL" id="CADIJZ010000026">
    <property type="protein sequence ID" value="CAB3729784.1"/>
    <property type="molecule type" value="Genomic_DNA"/>
</dbReference>
<keyword evidence="5" id="KW-1185">Reference proteome</keyword>
<dbReference type="InterPro" id="IPR011006">
    <property type="entry name" value="CheY-like_superfamily"/>
</dbReference>
<sequence>MAFANVLTGQRIMVVEDDYLVALALSTVLEGAGASVVGPIAGAQEAVTLLEEGNEHIDAAILDVDLNGEPSYPVADALASRHIRFVFATGYGIDAVDARYRHYPRCQKPFDHHALFKALSASGSG</sequence>
<evidence type="ECO:0000313" key="3">
    <source>
        <dbReference type="EMBL" id="CAB3729784.1"/>
    </source>
</evidence>
<name>A0A2N7WA69_9BURK</name>
<protein>
    <submittedName>
        <fullName evidence="4">Response regulator</fullName>
    </submittedName>
</protein>
<dbReference type="Gene3D" id="3.40.50.2300">
    <property type="match status" value="1"/>
</dbReference>
<evidence type="ECO:0000313" key="6">
    <source>
        <dbReference type="Proteomes" id="UP000494205"/>
    </source>
</evidence>
<reference evidence="3 6" key="2">
    <citation type="submission" date="2020-04" db="EMBL/GenBank/DDBJ databases">
        <authorList>
            <person name="De Canck E."/>
        </authorList>
    </citation>
    <scope>NUCLEOTIDE SEQUENCE [LARGE SCALE GENOMIC DNA]</scope>
    <source>
        <strain evidence="3 6">LMG 27174</strain>
    </source>
</reference>
<evidence type="ECO:0000256" key="1">
    <source>
        <dbReference type="PROSITE-ProRule" id="PRU00169"/>
    </source>
</evidence>
<gene>
    <name evidence="4" type="ORF">C0Z16_27315</name>
    <name evidence="3" type="ORF">LMG27174_05686</name>
</gene>
<dbReference type="Proteomes" id="UP000235659">
    <property type="component" value="Unassembled WGS sequence"/>
</dbReference>
<dbReference type="SUPFAM" id="SSF52172">
    <property type="entry name" value="CheY-like"/>
    <property type="match status" value="1"/>
</dbReference>
<proteinExistence type="predicted"/>
<accession>A0A2N7WA69</accession>
<dbReference type="PROSITE" id="PS50110">
    <property type="entry name" value="RESPONSE_REGULATORY"/>
    <property type="match status" value="1"/>
</dbReference>
<dbReference type="InterPro" id="IPR001789">
    <property type="entry name" value="Sig_transdc_resp-reg_receiver"/>
</dbReference>
<dbReference type="RefSeq" id="WP_102635182.1">
    <property type="nucleotide sequence ID" value="NZ_CADIJZ010000026.1"/>
</dbReference>
<dbReference type="OrthoDB" id="582170at2"/>
<dbReference type="AlphaFoldDB" id="A0A2N7WA69"/>
<dbReference type="SMART" id="SM00448">
    <property type="entry name" value="REC"/>
    <property type="match status" value="1"/>
</dbReference>
<dbReference type="EMBL" id="PNXY01000025">
    <property type="protein sequence ID" value="PMS26306.1"/>
    <property type="molecule type" value="Genomic_DNA"/>
</dbReference>
<dbReference type="Proteomes" id="UP000494205">
    <property type="component" value="Unassembled WGS sequence"/>
</dbReference>
<feature type="modified residue" description="4-aspartylphosphate" evidence="1">
    <location>
        <position position="63"/>
    </location>
</feature>